<evidence type="ECO:0000313" key="30">
    <source>
        <dbReference type="Proteomes" id="UP000257714"/>
    </source>
</evidence>
<dbReference type="InterPro" id="IPR036377">
    <property type="entry name" value="Gp120_core_sf"/>
</dbReference>
<comment type="caution">
    <text evidence="24">Lacks conserved residue(s) required for the propagation of feature annotation.</text>
</comment>
<evidence type="ECO:0000313" key="29">
    <source>
        <dbReference type="EMBL" id="AAW21264.1"/>
    </source>
</evidence>
<evidence type="ECO:0000256" key="20">
    <source>
        <dbReference type="ARBA" id="ARBA00023136"/>
    </source>
</evidence>
<keyword evidence="22" id="KW-0325">Glycoprotein</keyword>
<keyword evidence="7 24" id="KW-1168">Fusion of virus membrane with host membrane</keyword>
<evidence type="ECO:0000256" key="12">
    <source>
        <dbReference type="ARBA" id="ARBA00022692"/>
    </source>
</evidence>
<dbReference type="Gene3D" id="2.170.40.20">
    <property type="entry name" value="Human immunodeficiency virus 1, Gp160, envelope glycoprotein"/>
    <property type="match status" value="2"/>
</dbReference>
<evidence type="ECO:0000256" key="1">
    <source>
        <dbReference type="ARBA" id="ARBA00004402"/>
    </source>
</evidence>
<proteinExistence type="predicted"/>
<organismHost>
    <name type="scientific">Pan troglodytes</name>
    <name type="common">Chimpanzee</name>
    <dbReference type="NCBI Taxonomy" id="9598"/>
</organismHost>
<protein>
    <recommendedName>
        <fullName evidence="24">Envelope glycoprotein gp160</fullName>
    </recommendedName>
    <component>
        <recommendedName>
            <fullName evidence="24">Surface protein gp120</fullName>
            <shortName evidence="24">SU</shortName>
        </recommendedName>
        <alternativeName>
            <fullName evidence="24">Glycoprotein 120</fullName>
            <shortName evidence="24">gp120</shortName>
        </alternativeName>
    </component>
    <component>
        <recommendedName>
            <fullName evidence="24">Transmembrane protein gp41</fullName>
            <shortName evidence="24">TM</shortName>
        </recommendedName>
    </component>
</protein>
<feature type="transmembrane region" description="Helical" evidence="24">
    <location>
        <begin position="521"/>
        <end position="545"/>
    </location>
</feature>
<evidence type="ECO:0000256" key="23">
    <source>
        <dbReference type="ARBA" id="ARBA00023296"/>
    </source>
</evidence>
<keyword evidence="14 24" id="KW-1161">Viral attachment to host cell</keyword>
<dbReference type="InterPro" id="IPR000777">
    <property type="entry name" value="HIV1_Gp120"/>
</dbReference>
<dbReference type="GO" id="GO:0019031">
    <property type="term" value="C:viral envelope"/>
    <property type="evidence" value="ECO:0007669"/>
    <property type="project" value="UniProtKB-KW"/>
</dbReference>
<keyword evidence="21" id="KW-1015">Disulfide bond</keyword>
<feature type="coiled-coil region" evidence="25">
    <location>
        <begin position="640"/>
        <end position="668"/>
    </location>
</feature>
<keyword evidence="13 24" id="KW-0053">Apoptosis</keyword>
<evidence type="ECO:0000256" key="10">
    <source>
        <dbReference type="ARBA" id="ARBA00022595"/>
    </source>
</evidence>
<name>I6LDH1_SIV</name>
<gene>
    <name evidence="29" type="primary">env</name>
</gene>
<evidence type="ECO:0000256" key="24">
    <source>
        <dbReference type="RuleBase" id="RU363095"/>
    </source>
</evidence>
<evidence type="ECO:0000256" key="14">
    <source>
        <dbReference type="ARBA" id="ARBA00022804"/>
    </source>
</evidence>
<feature type="transmembrane region" description="Helical" evidence="24">
    <location>
        <begin position="686"/>
        <end position="707"/>
    </location>
</feature>
<keyword evidence="19 24" id="KW-1039">Host endosome</keyword>
<evidence type="ECO:0000256" key="9">
    <source>
        <dbReference type="ARBA" id="ARBA00022581"/>
    </source>
</evidence>
<dbReference type="Pfam" id="PF00517">
    <property type="entry name" value="GP41"/>
    <property type="match status" value="1"/>
</dbReference>
<evidence type="ECO:0000256" key="17">
    <source>
        <dbReference type="ARBA" id="ARBA00022879"/>
    </source>
</evidence>
<evidence type="ECO:0000256" key="15">
    <source>
        <dbReference type="ARBA" id="ARBA00022844"/>
    </source>
</evidence>
<evidence type="ECO:0000256" key="25">
    <source>
        <dbReference type="SAM" id="Coils"/>
    </source>
</evidence>
<comment type="domain">
    <text evidence="24">The 17 amino acids long immunosuppressive region is present in many retroviral envelope proteins. Synthetic peptides derived from this relatively conserved sequence inhibit immune function in vitro and in vivo.</text>
</comment>
<evidence type="ECO:0000256" key="3">
    <source>
        <dbReference type="ARBA" id="ARBA00004505"/>
    </source>
</evidence>
<keyword evidence="23 24" id="KW-1160">Virus entry into host cell</keyword>
<comment type="subunit">
    <text evidence="24">The mature envelope protein (Env) consists of a homotrimer of non-covalently associated gp120-gp41 heterodimers. The resulting complex protrudes from the virus surface as a spike.</text>
</comment>
<dbReference type="GO" id="GO:0046718">
    <property type="term" value="P:symbiont entry into host cell"/>
    <property type="evidence" value="ECO:0007669"/>
    <property type="project" value="UniProtKB-KW"/>
</dbReference>
<feature type="domain" description="Human immunodeficiency virus 1 envelope glycoprotein Gp120" evidence="27">
    <location>
        <begin position="21"/>
        <end position="517"/>
    </location>
</feature>
<keyword evidence="9 24" id="KW-0945">Host-virus interaction</keyword>
<evidence type="ECO:0000256" key="4">
    <source>
        <dbReference type="ARBA" id="ARBA00004563"/>
    </source>
</evidence>
<dbReference type="SUPFAM" id="SSF56502">
    <property type="entry name" value="gp120 core"/>
    <property type="match status" value="1"/>
</dbReference>
<evidence type="ECO:0000259" key="27">
    <source>
        <dbReference type="Pfam" id="PF00516"/>
    </source>
</evidence>
<accession>I6LDH1</accession>
<dbReference type="InterPro" id="IPR000328">
    <property type="entry name" value="GP41-like"/>
</dbReference>
<dbReference type="Proteomes" id="UP000257714">
    <property type="component" value="Segment"/>
</dbReference>
<dbReference type="GO" id="GO:0005198">
    <property type="term" value="F:structural molecule activity"/>
    <property type="evidence" value="ECO:0007669"/>
    <property type="project" value="InterPro"/>
</dbReference>
<dbReference type="GO" id="GO:0044175">
    <property type="term" value="C:host cell endosome membrane"/>
    <property type="evidence" value="ECO:0007669"/>
    <property type="project" value="UniProtKB-SubCell"/>
</dbReference>
<evidence type="ECO:0000256" key="19">
    <source>
        <dbReference type="ARBA" id="ARBA00023046"/>
    </source>
</evidence>
<dbReference type="GO" id="GO:0019062">
    <property type="term" value="P:virion attachment to host cell"/>
    <property type="evidence" value="ECO:0007669"/>
    <property type="project" value="UniProtKB-UniRule"/>
</dbReference>
<dbReference type="GO" id="GO:0039663">
    <property type="term" value="P:membrane fusion involved in viral entry into host cell"/>
    <property type="evidence" value="ECO:0007669"/>
    <property type="project" value="UniProtKB-KW"/>
</dbReference>
<evidence type="ECO:0000256" key="5">
    <source>
        <dbReference type="ARBA" id="ARBA00004578"/>
    </source>
</evidence>
<evidence type="ECO:0000256" key="26">
    <source>
        <dbReference type="SAM" id="MobiDB-lite"/>
    </source>
</evidence>
<dbReference type="GO" id="GO:0020002">
    <property type="term" value="C:host cell plasma membrane"/>
    <property type="evidence" value="ECO:0007669"/>
    <property type="project" value="UniProtKB-SubCell"/>
</dbReference>
<dbReference type="CDD" id="cd09909">
    <property type="entry name" value="HIV-1-like_HR1-HR2"/>
    <property type="match status" value="1"/>
</dbReference>
<keyword evidence="25" id="KW-0175">Coiled coil</keyword>
<keyword evidence="10 24" id="KW-1162">Viral penetration into host cytoplasm</keyword>
<reference evidence="29 30" key="1">
    <citation type="journal article" date="2006" name="Virology">
        <title>Molecular characterization of a novel simian immunodeficiency virus lineage (SIVtal) from northern talapoins (Miopithecus ogouensis).</title>
        <authorList>
            <person name="Liegeois F."/>
            <person name="Courgnaud V."/>
            <person name="Switzer W.M."/>
            <person name="Murphy H.W."/>
            <person name="Loul S."/>
            <person name="Aghokeng A."/>
            <person name="Pourrut X."/>
            <person name="Mpoudi-Ngole E."/>
            <person name="Delaporte E."/>
            <person name="Peeters M."/>
        </authorList>
    </citation>
    <scope>NUCLEOTIDE SEQUENCE [LARGE SCALE GENOMIC DNA]</scope>
    <source>
        <strain evidence="29 30">SIVtal-00CM266</strain>
    </source>
</reference>
<feature type="region of interest" description="Disordered" evidence="26">
    <location>
        <begin position="728"/>
        <end position="747"/>
    </location>
</feature>
<evidence type="ECO:0000256" key="11">
    <source>
        <dbReference type="ARBA" id="ARBA00022685"/>
    </source>
</evidence>
<keyword evidence="11 24" id="KW-0165">Cleavage on pair of basic residues</keyword>
<comment type="subcellular location">
    <subcellularLocation>
        <location evidence="3">Host cell membrane</location>
        <topology evidence="3">Peripheral membrane protein</topology>
    </subcellularLocation>
    <subcellularLocation>
        <location evidence="1">Host cell membrane</location>
        <topology evidence="1">Single-pass type I membrane protein</topology>
    </subcellularLocation>
    <subcellularLocation>
        <location evidence="2">Host endosome membrane</location>
        <topology evidence="2">Peripheral membrane protein</topology>
    </subcellularLocation>
    <subcellularLocation>
        <location evidence="5">Host endosome membrane</location>
        <topology evidence="5">Single-pass type I membrane protein</topology>
    </subcellularLocation>
    <subcellularLocation>
        <location evidence="6">Virion membrane</location>
        <topology evidence="6">Peripheral membrane protein</topology>
    </subcellularLocation>
    <subcellularLocation>
        <location evidence="4">Virion membrane</location>
        <topology evidence="4">Single-pass type I membrane protein</topology>
    </subcellularLocation>
</comment>
<evidence type="ECO:0000256" key="7">
    <source>
        <dbReference type="ARBA" id="ARBA00022506"/>
    </source>
</evidence>
<keyword evidence="18 24" id="KW-1133">Transmembrane helix</keyword>
<keyword evidence="15 24" id="KW-0946">Virion</keyword>
<keyword evidence="17 24" id="KW-0261">Viral envelope protein</keyword>
<dbReference type="EMBL" id="AY655744">
    <property type="protein sequence ID" value="AAW21264.1"/>
    <property type="molecule type" value="Genomic_DNA"/>
</dbReference>
<evidence type="ECO:0000256" key="18">
    <source>
        <dbReference type="ARBA" id="ARBA00022989"/>
    </source>
</evidence>
<evidence type="ECO:0000256" key="13">
    <source>
        <dbReference type="ARBA" id="ARBA00022703"/>
    </source>
</evidence>
<evidence type="ECO:0000259" key="28">
    <source>
        <dbReference type="Pfam" id="PF00517"/>
    </source>
</evidence>
<evidence type="ECO:0000256" key="6">
    <source>
        <dbReference type="ARBA" id="ARBA00004650"/>
    </source>
</evidence>
<keyword evidence="8 24" id="KW-1032">Host cell membrane</keyword>
<dbReference type="SUPFAM" id="SSF58069">
    <property type="entry name" value="Virus ectodomain"/>
    <property type="match status" value="1"/>
</dbReference>
<organism evidence="29 30">
    <name type="scientific">Simian immunodeficiency virus</name>
    <name type="common">SIV</name>
    <dbReference type="NCBI Taxonomy" id="11723"/>
    <lineage>
        <taxon>Viruses</taxon>
        <taxon>Riboviria</taxon>
        <taxon>Pararnavirae</taxon>
        <taxon>Artverviricota</taxon>
        <taxon>Revtraviricetes</taxon>
        <taxon>Ortervirales</taxon>
        <taxon>Retroviridae</taxon>
        <taxon>Orthoretrovirinae</taxon>
        <taxon>Lentivirus</taxon>
        <taxon>Lentivirus simimdef</taxon>
    </lineage>
</organism>
<evidence type="ECO:0000256" key="8">
    <source>
        <dbReference type="ARBA" id="ARBA00022511"/>
    </source>
</evidence>
<dbReference type="Pfam" id="PF00516">
    <property type="entry name" value="GP120"/>
    <property type="match status" value="1"/>
</dbReference>
<evidence type="ECO:0000256" key="22">
    <source>
        <dbReference type="ARBA" id="ARBA00023180"/>
    </source>
</evidence>
<organismHost>
    <name type="scientific">Cercopithecidae</name>
    <name type="common">Old World monkeys</name>
    <dbReference type="NCBI Taxonomy" id="9527"/>
</organismHost>
<dbReference type="Gene3D" id="1.10.287.210">
    <property type="match status" value="1"/>
</dbReference>
<evidence type="ECO:0000256" key="2">
    <source>
        <dbReference type="ARBA" id="ARBA00004433"/>
    </source>
</evidence>
<feature type="domain" description="Retroviral envelope protein GP41-like" evidence="28">
    <location>
        <begin position="536"/>
        <end position="722"/>
    </location>
</feature>
<sequence>MKYLAVIFCLAYLGRFIIGNQYVTIYYGVPVWKNATPPLFCATMARDQWSTSQCVPSDPQNLEVPVNLTEYFDVYKNYMVDHIAEDMDSLFLTATRPCTKLTPICVRMKCEDITKNLTISANTTTPAPTAMSNSNMPWWGDNTTEPVYNCTWNMTGAFRDKRYTYFSHWYLADLMKEPGNGSFYYATGCNVSVIAQACEKTHYQAFPIQYCAPAGFALIKCNDSPWTGRGKCHNISAVHCTDPITTIAATWLILNGTKENHTQVIHQAPKNESAIILLGKEHNLTITCIRPGNRTIKDLQIAAGLMFHSQIIAGKNLNRAYCKLEGNWTKAMESANEEIAKRYKEHINNTDKVNITWTAVRRGDLEVQLFWHACQGEFFYCNISSMFLNTSYEYNYTSNQGKLHQGVIGKKPRSSDRTKFYMSCQLRQMINRWSRVEKLMYLPPREGHLQCKSNITGLLVDINHHRGSSDITVEPSSQIRDSWRAAVSRYKVIEIVPFGYAPTNIRRYDGPANKQKRAAPLALGFIGFLSTAGTAMGAVATALTVQSRSLLSGIVQQQEHLLRAIEHQQHLLQLTVWGIKNLNARLTALEKYLEDQAKLNSWGCAWKQICYTSVPWNKTWSNYTDPQWQNMTWQEWEMKVDNHTGLISQLLQEAQEQQERNVHELQKLNDWDSLWSWFNLSAWFRWLRIAVIVVASLILLRIVMYIVNVLKLLRQGYLPLPFKTPIPSNRDPEAPGGDATEGGKQGSYKWNRSQAGFLSIIWEDLTGLIRYIYQTLANLAWLIWDLAKAAKAKSQQVAQATYAFLRLHLTAAAATLQYGFSEIQAAWRDGITALARFTWWWTNGVLAAARWAGEAIAAIPRRTRQGLEYCFT</sequence>
<keyword evidence="20 24" id="KW-0472">Membrane</keyword>
<keyword evidence="16 24" id="KW-1043">Host membrane</keyword>
<keyword evidence="12 24" id="KW-0812">Transmembrane</keyword>
<evidence type="ECO:0000256" key="21">
    <source>
        <dbReference type="ARBA" id="ARBA00023157"/>
    </source>
</evidence>
<dbReference type="GO" id="GO:0055036">
    <property type="term" value="C:virion membrane"/>
    <property type="evidence" value="ECO:0007669"/>
    <property type="project" value="UniProtKB-SubCell"/>
</dbReference>
<evidence type="ECO:0000256" key="16">
    <source>
        <dbReference type="ARBA" id="ARBA00022870"/>
    </source>
</evidence>